<reference evidence="2" key="2">
    <citation type="submission" date="2012-06" db="EMBL/GenBank/DDBJ databases">
        <authorList>
            <person name="Yu Y."/>
            <person name="Currie J."/>
            <person name="Lomeli R."/>
            <person name="Angelova A."/>
            <person name="Collura K."/>
            <person name="Wissotski M."/>
            <person name="Campos D."/>
            <person name="Kudrna D."/>
            <person name="Golser W."/>
            <person name="Ashely E."/>
            <person name="Descour A."/>
            <person name="Fernandes J."/>
            <person name="Soderlund C."/>
            <person name="Walbot V."/>
        </authorList>
    </citation>
    <scope>NUCLEOTIDE SEQUENCE</scope>
    <source>
        <strain evidence="2">B73</strain>
    </source>
</reference>
<name>C0HIZ8_MAIZE</name>
<proteinExistence type="evidence at transcript level"/>
<dbReference type="AlphaFoldDB" id="C0HIZ8"/>
<feature type="region of interest" description="Disordered" evidence="1">
    <location>
        <begin position="1"/>
        <end position="42"/>
    </location>
</feature>
<sequence>MASASNSPSTEDPPCLKSEDTTTSFDSCWRFPPTSSWSPSDIACTGRRRQPLLSLRHGSPSFLVW</sequence>
<organism evidence="2">
    <name type="scientific">Zea mays</name>
    <name type="common">Maize</name>
    <dbReference type="NCBI Taxonomy" id="4577"/>
    <lineage>
        <taxon>Eukaryota</taxon>
        <taxon>Viridiplantae</taxon>
        <taxon>Streptophyta</taxon>
        <taxon>Embryophyta</taxon>
        <taxon>Tracheophyta</taxon>
        <taxon>Spermatophyta</taxon>
        <taxon>Magnoliopsida</taxon>
        <taxon>Liliopsida</taxon>
        <taxon>Poales</taxon>
        <taxon>Poaceae</taxon>
        <taxon>PACMAD clade</taxon>
        <taxon>Panicoideae</taxon>
        <taxon>Andropogonodae</taxon>
        <taxon>Andropogoneae</taxon>
        <taxon>Tripsacinae</taxon>
        <taxon>Zea</taxon>
    </lineage>
</organism>
<accession>C0HIZ8</accession>
<dbReference type="EMBL" id="BT062304">
    <property type="protein sequence ID" value="ACN27001.1"/>
    <property type="molecule type" value="mRNA"/>
</dbReference>
<evidence type="ECO:0000256" key="1">
    <source>
        <dbReference type="SAM" id="MobiDB-lite"/>
    </source>
</evidence>
<evidence type="ECO:0000313" key="2">
    <source>
        <dbReference type="EMBL" id="ACN27001.1"/>
    </source>
</evidence>
<feature type="compositionally biased region" description="Polar residues" evidence="1">
    <location>
        <begin position="1"/>
        <end position="10"/>
    </location>
</feature>
<reference evidence="2" key="1">
    <citation type="journal article" date="2009" name="PLoS Genet.">
        <title>Sequencing, mapping, and analysis of 27,455 maize full-length cDNAs.</title>
        <authorList>
            <person name="Soderlund C."/>
            <person name="Descour A."/>
            <person name="Kudrna D."/>
            <person name="Bomhoff M."/>
            <person name="Boyd L."/>
            <person name="Currie J."/>
            <person name="Angelova A."/>
            <person name="Collura K."/>
            <person name="Wissotski M."/>
            <person name="Ashley E."/>
            <person name="Morrow D."/>
            <person name="Fernandes J."/>
            <person name="Walbot V."/>
            <person name="Yu Y."/>
        </authorList>
    </citation>
    <scope>NUCLEOTIDE SEQUENCE</scope>
    <source>
        <strain evidence="2">B73</strain>
    </source>
</reference>
<dbReference type="HOGENOM" id="CLU_2852973_0_0_1"/>
<protein>
    <submittedName>
        <fullName evidence="2">Uncharacterized protein</fullName>
    </submittedName>
</protein>